<keyword evidence="2" id="KW-1185">Reference proteome</keyword>
<dbReference type="OrthoDB" id="3178701at2759"/>
<feature type="non-terminal residue" evidence="1">
    <location>
        <position position="66"/>
    </location>
</feature>
<dbReference type="Proteomes" id="UP000256964">
    <property type="component" value="Unassembled WGS sequence"/>
</dbReference>
<dbReference type="EMBL" id="KZ857465">
    <property type="protein sequence ID" value="RDX43385.1"/>
    <property type="molecule type" value="Genomic_DNA"/>
</dbReference>
<reference evidence="1 2" key="1">
    <citation type="journal article" date="2018" name="Biotechnol. Biofuels">
        <title>Integrative visual omics of the white-rot fungus Polyporus brumalis exposes the biotechnological potential of its oxidative enzymes for delignifying raw plant biomass.</title>
        <authorList>
            <person name="Miyauchi S."/>
            <person name="Rancon A."/>
            <person name="Drula E."/>
            <person name="Hage H."/>
            <person name="Chaduli D."/>
            <person name="Favel A."/>
            <person name="Grisel S."/>
            <person name="Henrissat B."/>
            <person name="Herpoel-Gimbert I."/>
            <person name="Ruiz-Duenas F.J."/>
            <person name="Chevret D."/>
            <person name="Hainaut M."/>
            <person name="Lin J."/>
            <person name="Wang M."/>
            <person name="Pangilinan J."/>
            <person name="Lipzen A."/>
            <person name="Lesage-Meessen L."/>
            <person name="Navarro D."/>
            <person name="Riley R."/>
            <person name="Grigoriev I.V."/>
            <person name="Zhou S."/>
            <person name="Raouche S."/>
            <person name="Rosso M.N."/>
        </authorList>
    </citation>
    <scope>NUCLEOTIDE SEQUENCE [LARGE SCALE GENOMIC DNA]</scope>
    <source>
        <strain evidence="1 2">BRFM 1820</strain>
    </source>
</reference>
<dbReference type="AlphaFoldDB" id="A0A371CSW7"/>
<accession>A0A371CSW7</accession>
<evidence type="ECO:0000313" key="1">
    <source>
        <dbReference type="EMBL" id="RDX43385.1"/>
    </source>
</evidence>
<evidence type="ECO:0000313" key="2">
    <source>
        <dbReference type="Proteomes" id="UP000256964"/>
    </source>
</evidence>
<sequence>VALAQLPLSSSRLFVEALESADALDESDLGVWNSRPPYHTLPTHQENDTERRFTERLVEVMHGKRF</sequence>
<organism evidence="1 2">
    <name type="scientific">Lentinus brumalis</name>
    <dbReference type="NCBI Taxonomy" id="2498619"/>
    <lineage>
        <taxon>Eukaryota</taxon>
        <taxon>Fungi</taxon>
        <taxon>Dikarya</taxon>
        <taxon>Basidiomycota</taxon>
        <taxon>Agaricomycotina</taxon>
        <taxon>Agaricomycetes</taxon>
        <taxon>Polyporales</taxon>
        <taxon>Polyporaceae</taxon>
        <taxon>Lentinus</taxon>
    </lineage>
</organism>
<protein>
    <submittedName>
        <fullName evidence="1">Uncharacterized protein</fullName>
    </submittedName>
</protein>
<name>A0A371CSW7_9APHY</name>
<proteinExistence type="predicted"/>
<feature type="non-terminal residue" evidence="1">
    <location>
        <position position="1"/>
    </location>
</feature>
<gene>
    <name evidence="1" type="ORF">OH76DRAFT_1323626</name>
</gene>